<evidence type="ECO:0000313" key="3">
    <source>
        <dbReference type="Proteomes" id="UP000182740"/>
    </source>
</evidence>
<reference evidence="3" key="1">
    <citation type="submission" date="2016-11" db="EMBL/GenBank/DDBJ databases">
        <authorList>
            <person name="Varghese N."/>
            <person name="Submissions S."/>
        </authorList>
    </citation>
    <scope>NUCLEOTIDE SEQUENCE [LARGE SCALE GENOMIC DNA]</scope>
    <source>
        <strain evidence="3">DSM 44671</strain>
    </source>
</reference>
<dbReference type="AlphaFoldDB" id="A0A1K1S0J2"/>
<dbReference type="STRING" id="546364.SAMN04489730_4345"/>
<evidence type="ECO:0008006" key="4">
    <source>
        <dbReference type="Google" id="ProtNLM"/>
    </source>
</evidence>
<gene>
    <name evidence="2" type="ORF">SAMN04489730_4345</name>
</gene>
<feature type="compositionally biased region" description="Low complexity" evidence="1">
    <location>
        <begin position="52"/>
        <end position="70"/>
    </location>
</feature>
<feature type="compositionally biased region" description="Pro residues" evidence="1">
    <location>
        <begin position="42"/>
        <end position="51"/>
    </location>
</feature>
<accession>A0A1K1S0J2</accession>
<dbReference type="Proteomes" id="UP000182740">
    <property type="component" value="Unassembled WGS sequence"/>
</dbReference>
<protein>
    <recommendedName>
        <fullName evidence="4">DUF3558 domain-containing protein</fullName>
    </recommendedName>
</protein>
<organism evidence="2 3">
    <name type="scientific">Amycolatopsis australiensis</name>
    <dbReference type="NCBI Taxonomy" id="546364"/>
    <lineage>
        <taxon>Bacteria</taxon>
        <taxon>Bacillati</taxon>
        <taxon>Actinomycetota</taxon>
        <taxon>Actinomycetes</taxon>
        <taxon>Pseudonocardiales</taxon>
        <taxon>Pseudonocardiaceae</taxon>
        <taxon>Amycolatopsis</taxon>
    </lineage>
</organism>
<dbReference type="RefSeq" id="WP_072477985.1">
    <property type="nucleotide sequence ID" value="NZ_FPJG01000006.1"/>
</dbReference>
<dbReference type="PROSITE" id="PS51257">
    <property type="entry name" value="PROKAR_LIPOPROTEIN"/>
    <property type="match status" value="1"/>
</dbReference>
<sequence>MHDREHAKRINGHITGIRFSGGILAACLLTGLVACSGGSPAAAPPPSPSQPPSSTVSKPKTTAPTCTPAASPDTVTAACPFLGDDEIMQAQTRSVTGGSKESDPVQTDVGKAYACDYGRGRTGSLYVATDSTSAAQFLARSKRDCAHVVPMPGIGEGAMHCETKDAGLQIVVAKHSHGRLRTATLFLGVTGPEGGYGTLAKLLADRL</sequence>
<evidence type="ECO:0000313" key="2">
    <source>
        <dbReference type="EMBL" id="SFW77607.1"/>
    </source>
</evidence>
<dbReference type="EMBL" id="FPJG01000006">
    <property type="protein sequence ID" value="SFW77607.1"/>
    <property type="molecule type" value="Genomic_DNA"/>
</dbReference>
<name>A0A1K1S0J2_9PSEU</name>
<keyword evidence="3" id="KW-1185">Reference proteome</keyword>
<evidence type="ECO:0000256" key="1">
    <source>
        <dbReference type="SAM" id="MobiDB-lite"/>
    </source>
</evidence>
<feature type="region of interest" description="Disordered" evidence="1">
    <location>
        <begin position="38"/>
        <end position="70"/>
    </location>
</feature>
<proteinExistence type="predicted"/>